<gene>
    <name evidence="4" type="ORF">B5J93_01820</name>
    <name evidence="5" type="ORF">NCTC11012_01527</name>
</gene>
<dbReference type="PANTHER" id="PTHR40278">
    <property type="entry name" value="DNA UTILIZATION PROTEIN HOFN"/>
    <property type="match status" value="1"/>
</dbReference>
<dbReference type="Proteomes" id="UP000254618">
    <property type="component" value="Unassembled WGS sequence"/>
</dbReference>
<evidence type="ECO:0000313" key="4">
    <source>
        <dbReference type="EMBL" id="OPH39887.1"/>
    </source>
</evidence>
<sequence length="297" mass="32474">MARINLLPWRKEQRERRNKEFNLLAGATAGLAILAIILAFSLLNKDLSNQQDANKRIEDANAQLDVALKSIEDLEAQREQMLSQMKVIQDLQGRRSIPVRVWDDMARAIPVAMYLNNIKREADVITLTGFADNPNVVAALVRNLNASEWLDGSAVVSIKSKLEAYQETATQKATSGSNDKLDRPTYPEDNYIEFVVTTKVQNPQISDEEKAQAELESGGDVVLPPVESSSEPIPEVVPIGIENAPAPEVQQQDNAQNPVAPTVQSNSVTTTETQPITPEQAVQPATANGDNQAGGQQ</sequence>
<evidence type="ECO:0000256" key="2">
    <source>
        <dbReference type="SAM" id="MobiDB-lite"/>
    </source>
</evidence>
<reference evidence="4 6" key="1">
    <citation type="submission" date="2017-03" db="EMBL/GenBank/DDBJ databases">
        <title>Draft genome sequence of Moraxella equi CCUG 4950T type strain.</title>
        <authorList>
            <person name="Salva-Serra F."/>
            <person name="Engstrom-Jakobsson H."/>
            <person name="Thorell K."/>
            <person name="Jaen-Luchoro D."/>
            <person name="Gonzales-Siles L."/>
            <person name="Karlsson R."/>
            <person name="Yazdan S."/>
            <person name="Boulund F."/>
            <person name="Johnning A."/>
            <person name="Engstrand L."/>
            <person name="Kristiansson E."/>
            <person name="Moore E."/>
        </authorList>
    </citation>
    <scope>NUCLEOTIDE SEQUENCE [LARGE SCALE GENOMIC DNA]</scope>
    <source>
        <strain evidence="4 6">CCUG 4950</strain>
    </source>
</reference>
<dbReference type="GO" id="GO:0043683">
    <property type="term" value="P:type IV pilus assembly"/>
    <property type="evidence" value="ECO:0007669"/>
    <property type="project" value="TreeGrafter"/>
</dbReference>
<dbReference type="EMBL" id="UGQF01000001">
    <property type="protein sequence ID" value="STZ03285.1"/>
    <property type="molecule type" value="Genomic_DNA"/>
</dbReference>
<feature type="compositionally biased region" description="Low complexity" evidence="2">
    <location>
        <begin position="269"/>
        <end position="280"/>
    </location>
</feature>
<evidence type="ECO:0000313" key="7">
    <source>
        <dbReference type="Proteomes" id="UP000254618"/>
    </source>
</evidence>
<dbReference type="Pfam" id="PF05137">
    <property type="entry name" value="PilN"/>
    <property type="match status" value="1"/>
</dbReference>
<dbReference type="InterPro" id="IPR007813">
    <property type="entry name" value="PilN"/>
</dbReference>
<proteinExistence type="predicted"/>
<dbReference type="AlphaFoldDB" id="A0A378QQX7"/>
<dbReference type="GO" id="GO:0043107">
    <property type="term" value="P:type IV pilus-dependent motility"/>
    <property type="evidence" value="ECO:0007669"/>
    <property type="project" value="TreeGrafter"/>
</dbReference>
<keyword evidence="3" id="KW-1133">Transmembrane helix</keyword>
<feature type="transmembrane region" description="Helical" evidence="3">
    <location>
        <begin position="21"/>
        <end position="43"/>
    </location>
</feature>
<feature type="compositionally biased region" description="Polar residues" evidence="2">
    <location>
        <begin position="283"/>
        <end position="297"/>
    </location>
</feature>
<feature type="coiled-coil region" evidence="1">
    <location>
        <begin position="43"/>
        <end position="91"/>
    </location>
</feature>
<evidence type="ECO:0000313" key="6">
    <source>
        <dbReference type="Proteomes" id="UP000190777"/>
    </source>
</evidence>
<dbReference type="RefSeq" id="WP_079324157.1">
    <property type="nucleotide sequence ID" value="NZ_MXAP01000019.1"/>
</dbReference>
<reference evidence="5 7" key="2">
    <citation type="submission" date="2018-06" db="EMBL/GenBank/DDBJ databases">
        <authorList>
            <consortium name="Pathogen Informatics"/>
            <person name="Doyle S."/>
        </authorList>
    </citation>
    <scope>NUCLEOTIDE SEQUENCE [LARGE SCALE GENOMIC DNA]</scope>
    <source>
        <strain evidence="5 7">NCTC11012</strain>
    </source>
</reference>
<keyword evidence="6" id="KW-1185">Reference proteome</keyword>
<organism evidence="5 7">
    <name type="scientific">Moraxella equi</name>
    <dbReference type="NCBI Taxonomy" id="60442"/>
    <lineage>
        <taxon>Bacteria</taxon>
        <taxon>Pseudomonadati</taxon>
        <taxon>Pseudomonadota</taxon>
        <taxon>Gammaproteobacteria</taxon>
        <taxon>Moraxellales</taxon>
        <taxon>Moraxellaceae</taxon>
        <taxon>Moraxella</taxon>
    </lineage>
</organism>
<protein>
    <submittedName>
        <fullName evidence="5">Fimbrial assembly protein (PilN)</fullName>
    </submittedName>
</protein>
<keyword evidence="3" id="KW-0472">Membrane</keyword>
<evidence type="ECO:0000256" key="1">
    <source>
        <dbReference type="SAM" id="Coils"/>
    </source>
</evidence>
<feature type="compositionally biased region" description="Low complexity" evidence="2">
    <location>
        <begin position="223"/>
        <end position="239"/>
    </location>
</feature>
<feature type="compositionally biased region" description="Polar residues" evidence="2">
    <location>
        <begin position="249"/>
        <end position="268"/>
    </location>
</feature>
<dbReference type="Proteomes" id="UP000190777">
    <property type="component" value="Unassembled WGS sequence"/>
</dbReference>
<keyword evidence="1" id="KW-0175">Coiled coil</keyword>
<evidence type="ECO:0000313" key="5">
    <source>
        <dbReference type="EMBL" id="STZ03285.1"/>
    </source>
</evidence>
<evidence type="ECO:0000256" key="3">
    <source>
        <dbReference type="SAM" id="Phobius"/>
    </source>
</evidence>
<accession>A0A378QQX7</accession>
<keyword evidence="3" id="KW-0812">Transmembrane</keyword>
<dbReference type="EMBL" id="MXAP01000019">
    <property type="protein sequence ID" value="OPH39887.1"/>
    <property type="molecule type" value="Genomic_DNA"/>
</dbReference>
<dbReference type="PANTHER" id="PTHR40278:SF2">
    <property type="entry name" value="TYPE IV PILUS INNER MEMBRANE COMPONENT PILN"/>
    <property type="match status" value="1"/>
</dbReference>
<name>A0A378QQX7_9GAMM</name>
<dbReference type="InterPro" id="IPR052534">
    <property type="entry name" value="Extracell_DNA_Util/SecSys_Comp"/>
</dbReference>
<feature type="region of interest" description="Disordered" evidence="2">
    <location>
        <begin position="223"/>
        <end position="297"/>
    </location>
</feature>